<dbReference type="PANTHER" id="PTHR23315">
    <property type="entry name" value="U BOX DOMAIN-CONTAINING"/>
    <property type="match status" value="1"/>
</dbReference>
<name>A0ABR2SGE5_9ROSI</name>
<dbReference type="SMART" id="SM00185">
    <property type="entry name" value="ARM"/>
    <property type="match status" value="3"/>
</dbReference>
<sequence>MEVKRRTARNLVAKLSSVSEHTRTQALCELRLISKHDPDSRPLIANAGAVRYLSRTLYGSSPTTQENAAATLLNLSITSRASLMSSSDFLEALSHALSNSPSPAAVQSCAATLHSLLIAEESYRPLIGSKHDILYSLLSIIAANNAPPRSINEALKALFGIALYPLNRASLVRLGAVRALVTLILKDERSGIVEDATAVLAQIAGCEESEEAIRKAGGIRVLGDLLDEGTGASERIRENAVAAMLNLARYGGEKGMKEVREMGAKVIKGITDLTKSGSAKGKAKAVDLLKIVVDGDENANEGLNPITSATESLIPSSQPPLSPPRAGESTPKISLGLTYLFHLVPSLLGTLPWLLKPSPQSSHFSFFSLILVPSYLAAPIPILDTLFSPFLLQENKAKDGFGRGLKDEIGFFSRAPVSELNKP</sequence>
<keyword evidence="4" id="KW-0812">Transmembrane</keyword>
<comment type="caution">
    <text evidence="6">The sequence shown here is derived from an EMBL/GenBank/DDBJ whole genome shotgun (WGS) entry which is preliminary data.</text>
</comment>
<dbReference type="EMBL" id="JBBPBN010000015">
    <property type="protein sequence ID" value="KAK9024004.1"/>
    <property type="molecule type" value="Genomic_DNA"/>
</dbReference>
<evidence type="ECO:0000256" key="3">
    <source>
        <dbReference type="PROSITE-ProRule" id="PRU00259"/>
    </source>
</evidence>
<gene>
    <name evidence="6" type="ORF">V6N11_004188</name>
</gene>
<dbReference type="PROSITE" id="PS50176">
    <property type="entry name" value="ARM_REPEAT"/>
    <property type="match status" value="1"/>
</dbReference>
<feature type="transmembrane region" description="Helical" evidence="4">
    <location>
        <begin position="333"/>
        <end position="354"/>
    </location>
</feature>
<keyword evidence="4" id="KW-1133">Transmembrane helix</keyword>
<dbReference type="InterPro" id="IPR016024">
    <property type="entry name" value="ARM-type_fold"/>
</dbReference>
<keyword evidence="4" id="KW-0472">Membrane</keyword>
<dbReference type="SUPFAM" id="SSF48371">
    <property type="entry name" value="ARM repeat"/>
    <property type="match status" value="1"/>
</dbReference>
<dbReference type="PANTHER" id="PTHR23315:SF238">
    <property type="entry name" value="ARM REPEAT SUPERFAMILY PROTEIN"/>
    <property type="match status" value="1"/>
</dbReference>
<keyword evidence="2" id="KW-0833">Ubl conjugation pathway</keyword>
<evidence type="ECO:0000256" key="1">
    <source>
        <dbReference type="ARBA" id="ARBA00022737"/>
    </source>
</evidence>
<organism evidence="6 7">
    <name type="scientific">Hibiscus sabdariffa</name>
    <name type="common">roselle</name>
    <dbReference type="NCBI Taxonomy" id="183260"/>
    <lineage>
        <taxon>Eukaryota</taxon>
        <taxon>Viridiplantae</taxon>
        <taxon>Streptophyta</taxon>
        <taxon>Embryophyta</taxon>
        <taxon>Tracheophyta</taxon>
        <taxon>Spermatophyta</taxon>
        <taxon>Magnoliopsida</taxon>
        <taxon>eudicotyledons</taxon>
        <taxon>Gunneridae</taxon>
        <taxon>Pentapetalae</taxon>
        <taxon>rosids</taxon>
        <taxon>malvids</taxon>
        <taxon>Malvales</taxon>
        <taxon>Malvaceae</taxon>
        <taxon>Malvoideae</taxon>
        <taxon>Hibiscus</taxon>
    </lineage>
</organism>
<protein>
    <recommendedName>
        <fullName evidence="5">U-box domain-containing protein</fullName>
    </recommendedName>
</protein>
<feature type="repeat" description="ARM" evidence="3">
    <location>
        <begin position="175"/>
        <end position="218"/>
    </location>
</feature>
<dbReference type="InterPro" id="IPR000225">
    <property type="entry name" value="Armadillo"/>
</dbReference>
<accession>A0ABR2SGE5</accession>
<dbReference type="Gene3D" id="1.25.10.10">
    <property type="entry name" value="Leucine-rich Repeat Variant"/>
    <property type="match status" value="2"/>
</dbReference>
<evidence type="ECO:0000256" key="4">
    <source>
        <dbReference type="SAM" id="Phobius"/>
    </source>
</evidence>
<dbReference type="Proteomes" id="UP001396334">
    <property type="component" value="Unassembled WGS sequence"/>
</dbReference>
<dbReference type="InterPro" id="IPR058678">
    <property type="entry name" value="ARM_PUB"/>
</dbReference>
<evidence type="ECO:0000259" key="5">
    <source>
        <dbReference type="Pfam" id="PF25598"/>
    </source>
</evidence>
<reference evidence="6 7" key="1">
    <citation type="journal article" date="2024" name="G3 (Bethesda)">
        <title>Genome assembly of Hibiscus sabdariffa L. provides insights into metabolisms of medicinal natural products.</title>
        <authorList>
            <person name="Kim T."/>
        </authorList>
    </citation>
    <scope>NUCLEOTIDE SEQUENCE [LARGE SCALE GENOMIC DNA]</scope>
    <source>
        <strain evidence="6">TK-2024</strain>
        <tissue evidence="6">Old leaves</tissue>
    </source>
</reference>
<keyword evidence="7" id="KW-1185">Reference proteome</keyword>
<evidence type="ECO:0000313" key="7">
    <source>
        <dbReference type="Proteomes" id="UP001396334"/>
    </source>
</evidence>
<dbReference type="InterPro" id="IPR011989">
    <property type="entry name" value="ARM-like"/>
</dbReference>
<dbReference type="Pfam" id="PF25598">
    <property type="entry name" value="ARM_PUB"/>
    <property type="match status" value="1"/>
</dbReference>
<proteinExistence type="predicted"/>
<feature type="domain" description="U-box" evidence="5">
    <location>
        <begin position="11"/>
        <end position="292"/>
    </location>
</feature>
<feature type="transmembrane region" description="Helical" evidence="4">
    <location>
        <begin position="366"/>
        <end position="392"/>
    </location>
</feature>
<evidence type="ECO:0000313" key="6">
    <source>
        <dbReference type="EMBL" id="KAK9024004.1"/>
    </source>
</evidence>
<evidence type="ECO:0000256" key="2">
    <source>
        <dbReference type="ARBA" id="ARBA00022786"/>
    </source>
</evidence>
<keyword evidence="1" id="KW-0677">Repeat</keyword>